<dbReference type="VEuPathDB" id="VectorBase:MDOA016712"/>
<evidence type="ECO:0000313" key="1">
    <source>
        <dbReference type="EnsemblMetazoa" id="MDOA016712-PA"/>
    </source>
</evidence>
<evidence type="ECO:0008006" key="2">
    <source>
        <dbReference type="Google" id="ProtNLM"/>
    </source>
</evidence>
<name>A0A1I8NKQ1_MUSDO</name>
<dbReference type="Gene3D" id="3.80.10.10">
    <property type="entry name" value="Ribonuclease Inhibitor"/>
    <property type="match status" value="1"/>
</dbReference>
<protein>
    <recommendedName>
        <fullName evidence="2">F-box domain-containing protein</fullName>
    </recommendedName>
</protein>
<gene>
    <name evidence="1" type="primary">105261531</name>
</gene>
<sequence length="248" mass="28621">MQQSDALLRCNEDKDKYAAESPNILDLNDDCLLEIFKYLTIQETFGILHNLGKRIDNIAYKRIAQLKSLNFSLRDPPEFSPYQLTVIGKTLKTLRISVGYSLNTEQFITRYLKPLCYHGSIQDLTLNYIQFNDAYKQCVLKLAPNLRFLDLNFCQLTDGLLQPIVESCIRLETLSIIGNYEWRGKSLHHIKSSYIKSITLELNDLCNNEVEAFKAKRGQVCLKVFDKGRNTFRTVNKGFETNTLIFSL</sequence>
<dbReference type="EnsemblMetazoa" id="MDOA016712-RA">
    <property type="protein sequence ID" value="MDOA016712-PA"/>
    <property type="gene ID" value="MDOA016712"/>
</dbReference>
<dbReference type="InterPro" id="IPR032675">
    <property type="entry name" value="LRR_dom_sf"/>
</dbReference>
<accession>A0A1I8NKQ1</accession>
<organism evidence="1">
    <name type="scientific">Musca domestica</name>
    <name type="common">House fly</name>
    <dbReference type="NCBI Taxonomy" id="7370"/>
    <lineage>
        <taxon>Eukaryota</taxon>
        <taxon>Metazoa</taxon>
        <taxon>Ecdysozoa</taxon>
        <taxon>Arthropoda</taxon>
        <taxon>Hexapoda</taxon>
        <taxon>Insecta</taxon>
        <taxon>Pterygota</taxon>
        <taxon>Neoptera</taxon>
        <taxon>Endopterygota</taxon>
        <taxon>Diptera</taxon>
        <taxon>Brachycera</taxon>
        <taxon>Muscomorpha</taxon>
        <taxon>Muscoidea</taxon>
        <taxon>Muscidae</taxon>
        <taxon>Musca</taxon>
    </lineage>
</organism>
<reference evidence="1" key="1">
    <citation type="submission" date="2020-05" db="UniProtKB">
        <authorList>
            <consortium name="EnsemblMetazoa"/>
        </authorList>
    </citation>
    <scope>IDENTIFICATION</scope>
    <source>
        <strain evidence="1">Aabys</strain>
    </source>
</reference>
<dbReference type="SUPFAM" id="SSF52047">
    <property type="entry name" value="RNI-like"/>
    <property type="match status" value="1"/>
</dbReference>
<dbReference type="AlphaFoldDB" id="A0A1I8NKQ1"/>
<proteinExistence type="predicted"/>